<dbReference type="RefSeq" id="WP_182660183.1">
    <property type="nucleotide sequence ID" value="NZ_VKHS01000031.1"/>
</dbReference>
<organism evidence="1 2">
    <name type="scientific">Streptomyces calidiresistens</name>
    <dbReference type="NCBI Taxonomy" id="1485586"/>
    <lineage>
        <taxon>Bacteria</taxon>
        <taxon>Bacillati</taxon>
        <taxon>Actinomycetota</taxon>
        <taxon>Actinomycetes</taxon>
        <taxon>Kitasatosporales</taxon>
        <taxon>Streptomycetaceae</taxon>
        <taxon>Streptomyces</taxon>
    </lineage>
</organism>
<dbReference type="AlphaFoldDB" id="A0A7W3T082"/>
<accession>A0A7W3T082</accession>
<proteinExistence type="predicted"/>
<comment type="caution">
    <text evidence="1">The sequence shown here is derived from an EMBL/GenBank/DDBJ whole genome shotgun (WGS) entry which is preliminary data.</text>
</comment>
<keyword evidence="2" id="KW-1185">Reference proteome</keyword>
<dbReference type="EMBL" id="VKHS01000031">
    <property type="protein sequence ID" value="MBB0228513.1"/>
    <property type="molecule type" value="Genomic_DNA"/>
</dbReference>
<name>A0A7W3T082_9ACTN</name>
<evidence type="ECO:0000313" key="1">
    <source>
        <dbReference type="EMBL" id="MBB0228513.1"/>
    </source>
</evidence>
<evidence type="ECO:0000313" key="2">
    <source>
        <dbReference type="Proteomes" id="UP000530234"/>
    </source>
</evidence>
<sequence>MSADRELSMELEMGREITRVAERLRETDRKLPTRLRAELRKAARPAAAAAKAAVRRMPVKGRGSTGLRRRVARGVRIQASTKIGMRIVTAMPTGEELLPRGLDSQGRDGGWRHPLFGNKEEWVHQKGGSWFMRPISDQMPTVRRNISKVIEDSASWIGNAGGPSGAP</sequence>
<protein>
    <recommendedName>
        <fullName evidence="3">HK97 gp10 family phage protein</fullName>
    </recommendedName>
</protein>
<evidence type="ECO:0008006" key="3">
    <source>
        <dbReference type="Google" id="ProtNLM"/>
    </source>
</evidence>
<dbReference type="Proteomes" id="UP000530234">
    <property type="component" value="Unassembled WGS sequence"/>
</dbReference>
<reference evidence="2" key="1">
    <citation type="submission" date="2019-10" db="EMBL/GenBank/DDBJ databases">
        <title>Streptomyces sp. nov., a novel actinobacterium isolated from alkaline environment.</title>
        <authorList>
            <person name="Golinska P."/>
        </authorList>
    </citation>
    <scope>NUCLEOTIDE SEQUENCE [LARGE SCALE GENOMIC DNA]</scope>
    <source>
        <strain evidence="2">DSM 42108</strain>
    </source>
</reference>
<gene>
    <name evidence="1" type="ORF">FOE67_03065</name>
</gene>